<gene>
    <name evidence="2" type="ORF">BJX66DRAFT_329502</name>
</gene>
<feature type="region of interest" description="Disordered" evidence="1">
    <location>
        <begin position="115"/>
        <end position="141"/>
    </location>
</feature>
<name>A0ABR4FPG7_9EURO</name>
<keyword evidence="3" id="KW-1185">Reference proteome</keyword>
<comment type="caution">
    <text evidence="2">The sequence shown here is derived from an EMBL/GenBank/DDBJ whole genome shotgun (WGS) entry which is preliminary data.</text>
</comment>
<reference evidence="2 3" key="1">
    <citation type="submission" date="2024-07" db="EMBL/GenBank/DDBJ databases">
        <title>Section-level genome sequencing and comparative genomics of Aspergillus sections Usti and Cavernicolus.</title>
        <authorList>
            <consortium name="Lawrence Berkeley National Laboratory"/>
            <person name="Nybo J.L."/>
            <person name="Vesth T.C."/>
            <person name="Theobald S."/>
            <person name="Frisvad J.C."/>
            <person name="Larsen T.O."/>
            <person name="Kjaerboelling I."/>
            <person name="Rothschild-Mancinelli K."/>
            <person name="Lyhne E.K."/>
            <person name="Kogle M.E."/>
            <person name="Barry K."/>
            <person name="Clum A."/>
            <person name="Na H."/>
            <person name="Ledsgaard L."/>
            <person name="Lin J."/>
            <person name="Lipzen A."/>
            <person name="Kuo A."/>
            <person name="Riley R."/>
            <person name="Mondo S."/>
            <person name="Labutti K."/>
            <person name="Haridas S."/>
            <person name="Pangalinan J."/>
            <person name="Salamov A.A."/>
            <person name="Simmons B.A."/>
            <person name="Magnuson J.K."/>
            <person name="Chen J."/>
            <person name="Drula E."/>
            <person name="Henrissat B."/>
            <person name="Wiebenga A."/>
            <person name="Lubbers R.J."/>
            <person name="Gomes A.C."/>
            <person name="Makela M.R."/>
            <person name="Stajich J."/>
            <person name="Grigoriev I.V."/>
            <person name="Mortensen U.H."/>
            <person name="De Vries R.P."/>
            <person name="Baker S.E."/>
            <person name="Andersen M.R."/>
        </authorList>
    </citation>
    <scope>NUCLEOTIDE SEQUENCE [LARGE SCALE GENOMIC DNA]</scope>
    <source>
        <strain evidence="2 3">CBS 209.92</strain>
    </source>
</reference>
<dbReference type="EMBL" id="JBFTWV010000154">
    <property type="protein sequence ID" value="KAL2785135.1"/>
    <property type="molecule type" value="Genomic_DNA"/>
</dbReference>
<proteinExistence type="predicted"/>
<evidence type="ECO:0000313" key="3">
    <source>
        <dbReference type="Proteomes" id="UP001610563"/>
    </source>
</evidence>
<evidence type="ECO:0000256" key="1">
    <source>
        <dbReference type="SAM" id="MobiDB-lite"/>
    </source>
</evidence>
<evidence type="ECO:0000313" key="2">
    <source>
        <dbReference type="EMBL" id="KAL2785135.1"/>
    </source>
</evidence>
<dbReference type="Proteomes" id="UP001610563">
    <property type="component" value="Unassembled WGS sequence"/>
</dbReference>
<organism evidence="2 3">
    <name type="scientific">Aspergillus keveii</name>
    <dbReference type="NCBI Taxonomy" id="714993"/>
    <lineage>
        <taxon>Eukaryota</taxon>
        <taxon>Fungi</taxon>
        <taxon>Dikarya</taxon>
        <taxon>Ascomycota</taxon>
        <taxon>Pezizomycotina</taxon>
        <taxon>Eurotiomycetes</taxon>
        <taxon>Eurotiomycetidae</taxon>
        <taxon>Eurotiales</taxon>
        <taxon>Aspergillaceae</taxon>
        <taxon>Aspergillus</taxon>
        <taxon>Aspergillus subgen. Nidulantes</taxon>
    </lineage>
</organism>
<sequence length="247" mass="27263">MSGRLGGFLSSPLFTFVVCEAKKGSVVHSGALGSLSPALNVLMNGNMIEASTRRVEWPHVDEHICSAMRIRLLARLYATSALCVESNRKKKLPEASPKPPKDVESCTLDYNGNGNPGWSDDDPVAGEKPISNPSLDQSTFHDDELPYRARSLWSFGTNLGRKGKLQPSDDFTLVFAGHVQLCSLADKYCIKPLTQLVLFRIKETLEIFKLCDANVGDVVELIWFVYDCTPNIGKSQRSKWTEDGSPL</sequence>
<dbReference type="Gene3D" id="3.30.710.10">
    <property type="entry name" value="Potassium Channel Kv1.1, Chain A"/>
    <property type="match status" value="1"/>
</dbReference>
<dbReference type="InterPro" id="IPR011333">
    <property type="entry name" value="SKP1/BTB/POZ_sf"/>
</dbReference>
<protein>
    <submittedName>
        <fullName evidence="2">Uncharacterized protein</fullName>
    </submittedName>
</protein>
<accession>A0ABR4FPG7</accession>